<sequence>MSDDREGRHELSYSDSDSDQDLEMEAVELAPPSATTAQEARQADKELHPALLLLQQQEAEEEQAKELDVLDGEIALDDAQSGETRPDGKKEIPAAEGRVVFKDGKGGYTGAIEIKLDRHENWKGKGIDKGRKRAVHHTPEQRATRMNAHKTHLIALLANSSHRNRFMNGDLLKARLLSLLPRKIVSNFTKITTQLQPNRAKRGRLFERTMTELVDWWVDEWEVDWQAGIRYRPFAEAETMGAILRAEREALEAEQSAEESSGKGKKSVDKKKKKKKKKKDELGRSVGGEIIRSSKSLQKKALLMAGSRDVSAQLFVGMCRALGIGTRLVASLQPVPWRMGQAGENAGGSSRRKSAGSTDPSEVDDDGENDDDEDDMEQIPLSDSSSSVRGIKSSMLAPKEGFVRWADRAPDQRFPGLTNKLGVTGQGNVLGGRIGSTVKPNALRILDKKKRGPSRKLKDRVQDPNAPFTLLSPPIFWAEVYSRPDQEWIPVDPVRGFLRKAKEYEPLPGTGEGSRNKMLYVVGFEEDGSVKDLTAKYSSTLSDKTLKQRVPVVRIGKTTEDWWGDLMERLGRGYKLQRDVVEDAKLEYNIKKKIGGMPATLSAFHNHPDYVLERHLKREEVVFPKIQHSLFRGEPVYKRSNVLQCKTVENWMRFGRAVKENEIPMKWVKTRAVTITRRREAEAFKEESGEEMRQPLYAESQTAIWTADPIVNGKIPRNGFGNIDLFAPTMLPPGAVHLPFKGIAKVAKDLDISFAEACTGFEFKNRKAIPKLEGVVVAVENEEALLDAYWIAAAEAERKEQERQKARALKRWERLISGMRIRQRLQQEYGSKAPEISLDGSPKDAPKKPKIKPYKAKPADPPKPIAIDFADQSPNSIAPAIAPSDTPVRRSPSTEKDDGSVPEFASDSDTDLSDQENTIDGPSVVFENPSSRKLQPKSLNDLLGATRSFNREEEDSDASGGDDEEHPGVKARQIVKPDPSPEPTKEVPRPRRIVLRTSSSSSAVPSPSSTSTTSIRPKPKLRTSSRGKPAGTMSRSAGNVDSTLKRTKLELDSSSEDDDNEYAGGVNAAEIVKVPKVRRGTRLNTSNGSHSASDPALVSVPESAPTSDAAGGRVLRSRGKKTAEMLALEKERERLEREAMEY</sequence>
<dbReference type="InterPro" id="IPR018328">
    <property type="entry name" value="Rad4_beta-hairpin_dom3"/>
</dbReference>
<feature type="compositionally biased region" description="Acidic residues" evidence="6">
    <location>
        <begin position="16"/>
        <end position="26"/>
    </location>
</feature>
<proteinExistence type="inferred from homology"/>
<feature type="domain" description="Rad4 beta-hairpin" evidence="8">
    <location>
        <begin position="645"/>
        <end position="729"/>
    </location>
</feature>
<keyword evidence="3" id="KW-0227">DNA damage</keyword>
<comment type="similarity">
    <text evidence="2">Belongs to the XPC family.</text>
</comment>
<dbReference type="Gene3D" id="2.20.20.110">
    <property type="entry name" value="Rad4, beta-hairpin domain BHD1"/>
    <property type="match status" value="1"/>
</dbReference>
<feature type="domain" description="Rad4 beta-hairpin" evidence="7">
    <location>
        <begin position="593"/>
        <end position="643"/>
    </location>
</feature>
<dbReference type="InterPro" id="IPR036985">
    <property type="entry name" value="Transglutaminase-like_sf"/>
</dbReference>
<keyword evidence="4" id="KW-0234">DNA repair</keyword>
<feature type="domain" description="Rad4 beta-hairpin" evidence="9">
    <location>
        <begin position="715"/>
        <end position="789"/>
    </location>
</feature>
<dbReference type="AlphaFoldDB" id="A0A0F7SJ85"/>
<feature type="compositionally biased region" description="Acidic residues" evidence="6">
    <location>
        <begin position="952"/>
        <end position="965"/>
    </location>
</feature>
<dbReference type="InterPro" id="IPR018325">
    <property type="entry name" value="Rad4/PNGase_transGLS-fold"/>
</dbReference>
<dbReference type="Pfam" id="PF03835">
    <property type="entry name" value="Rad4"/>
    <property type="match status" value="1"/>
</dbReference>
<dbReference type="GO" id="GO:0006298">
    <property type="term" value="P:mismatch repair"/>
    <property type="evidence" value="ECO:0007669"/>
    <property type="project" value="TreeGrafter"/>
</dbReference>
<reference evidence="10" key="1">
    <citation type="submission" date="2014-08" db="EMBL/GenBank/DDBJ databases">
        <authorList>
            <person name="Sharma Rahul"/>
            <person name="Thines Marco"/>
        </authorList>
    </citation>
    <scope>NUCLEOTIDE SEQUENCE</scope>
</reference>
<evidence type="ECO:0000259" key="7">
    <source>
        <dbReference type="SMART" id="SM01030"/>
    </source>
</evidence>
<dbReference type="GO" id="GO:0006289">
    <property type="term" value="P:nucleotide-excision repair"/>
    <property type="evidence" value="ECO:0007669"/>
    <property type="project" value="InterPro"/>
</dbReference>
<dbReference type="InterPro" id="IPR018326">
    <property type="entry name" value="Rad4_beta-hairpin_dom1"/>
</dbReference>
<protein>
    <submittedName>
        <fullName evidence="10">Nucleotide excision repair complex XPC-HR23B, subunit XPC/DPB11</fullName>
    </submittedName>
</protein>
<evidence type="ECO:0000313" key="10">
    <source>
        <dbReference type="EMBL" id="CDZ97394.1"/>
    </source>
</evidence>
<dbReference type="GO" id="GO:0003684">
    <property type="term" value="F:damaged DNA binding"/>
    <property type="evidence" value="ECO:0007669"/>
    <property type="project" value="InterPro"/>
</dbReference>
<evidence type="ECO:0000256" key="3">
    <source>
        <dbReference type="ARBA" id="ARBA00022763"/>
    </source>
</evidence>
<name>A0A0F7SJ85_PHARH</name>
<dbReference type="Pfam" id="PF10405">
    <property type="entry name" value="BHD_3"/>
    <property type="match status" value="1"/>
</dbReference>
<feature type="compositionally biased region" description="Low complexity" evidence="6">
    <location>
        <begin position="997"/>
        <end position="1014"/>
    </location>
</feature>
<evidence type="ECO:0000256" key="6">
    <source>
        <dbReference type="SAM" id="MobiDB-lite"/>
    </source>
</evidence>
<dbReference type="FunFam" id="3.30.70.2460:FF:000001">
    <property type="entry name" value="DNA repair protein Rad4 family"/>
    <property type="match status" value="1"/>
</dbReference>
<dbReference type="Pfam" id="PF10403">
    <property type="entry name" value="BHD_1"/>
    <property type="match status" value="1"/>
</dbReference>
<dbReference type="Gene3D" id="3.90.260.10">
    <property type="entry name" value="Transglutaminase-like"/>
    <property type="match status" value="1"/>
</dbReference>
<dbReference type="SMART" id="SM01032">
    <property type="entry name" value="BHD_3"/>
    <property type="match status" value="1"/>
</dbReference>
<feature type="region of interest" description="Disordered" evidence="6">
    <location>
        <begin position="1"/>
        <end position="26"/>
    </location>
</feature>
<dbReference type="SMART" id="SM01031">
    <property type="entry name" value="BHD_2"/>
    <property type="match status" value="1"/>
</dbReference>
<dbReference type="Pfam" id="PF10404">
    <property type="entry name" value="BHD_2"/>
    <property type="match status" value="1"/>
</dbReference>
<dbReference type="GO" id="GO:0003697">
    <property type="term" value="F:single-stranded DNA binding"/>
    <property type="evidence" value="ECO:0007669"/>
    <property type="project" value="TreeGrafter"/>
</dbReference>
<evidence type="ECO:0000256" key="5">
    <source>
        <dbReference type="ARBA" id="ARBA00023242"/>
    </source>
</evidence>
<feature type="compositionally biased region" description="Polar residues" evidence="6">
    <location>
        <begin position="1082"/>
        <end position="1092"/>
    </location>
</feature>
<evidence type="ECO:0000259" key="9">
    <source>
        <dbReference type="SMART" id="SM01032"/>
    </source>
</evidence>
<dbReference type="InterPro" id="IPR004583">
    <property type="entry name" value="DNA_repair_Rad4"/>
</dbReference>
<evidence type="ECO:0000256" key="4">
    <source>
        <dbReference type="ARBA" id="ARBA00023204"/>
    </source>
</evidence>
<keyword evidence="5" id="KW-0539">Nucleus</keyword>
<dbReference type="GO" id="GO:0005737">
    <property type="term" value="C:cytoplasm"/>
    <property type="evidence" value="ECO:0007669"/>
    <property type="project" value="TreeGrafter"/>
</dbReference>
<dbReference type="GO" id="GO:0000111">
    <property type="term" value="C:nucleotide-excision repair factor 2 complex"/>
    <property type="evidence" value="ECO:0007669"/>
    <property type="project" value="TreeGrafter"/>
</dbReference>
<organism evidence="10">
    <name type="scientific">Phaffia rhodozyma</name>
    <name type="common">Yeast</name>
    <name type="synonym">Xanthophyllomyces dendrorhous</name>
    <dbReference type="NCBI Taxonomy" id="264483"/>
    <lineage>
        <taxon>Eukaryota</taxon>
        <taxon>Fungi</taxon>
        <taxon>Dikarya</taxon>
        <taxon>Basidiomycota</taxon>
        <taxon>Agaricomycotina</taxon>
        <taxon>Tremellomycetes</taxon>
        <taxon>Cystofilobasidiales</taxon>
        <taxon>Mrakiaceae</taxon>
        <taxon>Phaffia</taxon>
    </lineage>
</organism>
<feature type="compositionally biased region" description="Basic residues" evidence="6">
    <location>
        <begin position="263"/>
        <end position="278"/>
    </location>
</feature>
<evidence type="ECO:0000256" key="2">
    <source>
        <dbReference type="ARBA" id="ARBA00009525"/>
    </source>
</evidence>
<comment type="subcellular location">
    <subcellularLocation>
        <location evidence="1">Nucleus</location>
    </subcellularLocation>
</comment>
<evidence type="ECO:0000259" key="8">
    <source>
        <dbReference type="SMART" id="SM01031"/>
    </source>
</evidence>
<feature type="region of interest" description="Disordered" evidence="6">
    <location>
        <begin position="340"/>
        <end position="390"/>
    </location>
</feature>
<feature type="compositionally biased region" description="Acidic residues" evidence="6">
    <location>
        <begin position="361"/>
        <end position="377"/>
    </location>
</feature>
<dbReference type="SUPFAM" id="SSF54001">
    <property type="entry name" value="Cysteine proteinases"/>
    <property type="match status" value="1"/>
</dbReference>
<dbReference type="PANTHER" id="PTHR12135">
    <property type="entry name" value="DNA REPAIR PROTEIN XP-C / RAD4"/>
    <property type="match status" value="1"/>
</dbReference>
<feature type="region of interest" description="Disordered" evidence="6">
    <location>
        <begin position="253"/>
        <end position="282"/>
    </location>
</feature>
<dbReference type="SMART" id="SM01030">
    <property type="entry name" value="BHD_1"/>
    <property type="match status" value="1"/>
</dbReference>
<evidence type="ECO:0000256" key="1">
    <source>
        <dbReference type="ARBA" id="ARBA00004123"/>
    </source>
</evidence>
<accession>A0A0F7SJ85</accession>
<feature type="region of interest" description="Disordered" evidence="6">
    <location>
        <begin position="831"/>
        <end position="1119"/>
    </location>
</feature>
<feature type="compositionally biased region" description="Polar residues" evidence="6">
    <location>
        <begin position="1033"/>
        <end position="1042"/>
    </location>
</feature>
<dbReference type="Gene3D" id="3.30.70.2460">
    <property type="entry name" value="Rad4, beta-hairpin domain BHD3"/>
    <property type="match status" value="1"/>
</dbReference>
<dbReference type="PANTHER" id="PTHR12135:SF0">
    <property type="entry name" value="DNA REPAIR PROTEIN COMPLEMENTING XP-C CELLS"/>
    <property type="match status" value="1"/>
</dbReference>
<feature type="compositionally biased region" description="Basic and acidic residues" evidence="6">
    <location>
        <begin position="1"/>
        <end position="12"/>
    </location>
</feature>
<dbReference type="InterPro" id="IPR042488">
    <property type="entry name" value="Rad4_BHD3_sf"/>
</dbReference>
<dbReference type="InterPro" id="IPR018327">
    <property type="entry name" value="BHD_2"/>
</dbReference>
<dbReference type="EMBL" id="LN483167">
    <property type="protein sequence ID" value="CDZ97394.1"/>
    <property type="molecule type" value="Genomic_DNA"/>
</dbReference>
<dbReference type="InterPro" id="IPR038765">
    <property type="entry name" value="Papain-like_cys_pep_sf"/>
</dbReference>
<dbReference type="GO" id="GO:0071942">
    <property type="term" value="C:XPC complex"/>
    <property type="evidence" value="ECO:0007669"/>
    <property type="project" value="TreeGrafter"/>
</dbReference>